<dbReference type="InterPro" id="IPR000281">
    <property type="entry name" value="HTH_RpiR"/>
</dbReference>
<name>A0ABV5MH74_9ACTN</name>
<dbReference type="SUPFAM" id="SSF53697">
    <property type="entry name" value="SIS domain"/>
    <property type="match status" value="1"/>
</dbReference>
<keyword evidence="3" id="KW-1185">Reference proteome</keyword>
<dbReference type="InterPro" id="IPR009057">
    <property type="entry name" value="Homeodomain-like_sf"/>
</dbReference>
<dbReference type="InterPro" id="IPR046348">
    <property type="entry name" value="SIS_dom_sf"/>
</dbReference>
<feature type="domain" description="HTH rpiR-type" evidence="1">
    <location>
        <begin position="1"/>
        <end position="77"/>
    </location>
</feature>
<dbReference type="PANTHER" id="PTHR30514">
    <property type="entry name" value="GLUCOKINASE"/>
    <property type="match status" value="1"/>
</dbReference>
<dbReference type="Proteomes" id="UP001589608">
    <property type="component" value="Unassembled WGS sequence"/>
</dbReference>
<evidence type="ECO:0000313" key="2">
    <source>
        <dbReference type="EMBL" id="MFB9448176.1"/>
    </source>
</evidence>
<dbReference type="InterPro" id="IPR001347">
    <property type="entry name" value="SIS_dom"/>
</dbReference>
<evidence type="ECO:0000259" key="1">
    <source>
        <dbReference type="PROSITE" id="PS51071"/>
    </source>
</evidence>
<evidence type="ECO:0000313" key="3">
    <source>
        <dbReference type="Proteomes" id="UP001589608"/>
    </source>
</evidence>
<dbReference type="RefSeq" id="WP_223096650.1">
    <property type="nucleotide sequence ID" value="NZ_CP061913.1"/>
</dbReference>
<dbReference type="InterPro" id="IPR036388">
    <property type="entry name" value="WH-like_DNA-bd_sf"/>
</dbReference>
<dbReference type="PANTHER" id="PTHR30514:SF18">
    <property type="entry name" value="RPIR-FAMILY TRANSCRIPTIONAL REGULATOR"/>
    <property type="match status" value="1"/>
</dbReference>
<dbReference type="SUPFAM" id="SSF46689">
    <property type="entry name" value="Homeodomain-like"/>
    <property type="match status" value="1"/>
</dbReference>
<gene>
    <name evidence="2" type="ORF">ACFFTR_34245</name>
</gene>
<dbReference type="Gene3D" id="3.40.50.10490">
    <property type="entry name" value="Glucose-6-phosphate isomerase like protein, domain 1"/>
    <property type="match status" value="1"/>
</dbReference>
<dbReference type="PROSITE" id="PS51071">
    <property type="entry name" value="HTH_RPIR"/>
    <property type="match status" value="1"/>
</dbReference>
<organism evidence="2 3">
    <name type="scientific">Dactylosporangium vinaceum</name>
    <dbReference type="NCBI Taxonomy" id="53362"/>
    <lineage>
        <taxon>Bacteria</taxon>
        <taxon>Bacillati</taxon>
        <taxon>Actinomycetota</taxon>
        <taxon>Actinomycetes</taxon>
        <taxon>Micromonosporales</taxon>
        <taxon>Micromonosporaceae</taxon>
        <taxon>Dactylosporangium</taxon>
    </lineage>
</organism>
<dbReference type="Pfam" id="PF01380">
    <property type="entry name" value="SIS"/>
    <property type="match status" value="1"/>
</dbReference>
<comment type="caution">
    <text evidence="2">The sequence shown here is derived from an EMBL/GenBank/DDBJ whole genome shotgun (WGS) entry which is preliminary data.</text>
</comment>
<dbReference type="InterPro" id="IPR047640">
    <property type="entry name" value="RpiR-like"/>
</dbReference>
<accession>A0ABV5MH74</accession>
<reference evidence="2 3" key="1">
    <citation type="submission" date="2024-09" db="EMBL/GenBank/DDBJ databases">
        <authorList>
            <person name="Sun Q."/>
            <person name="Mori K."/>
        </authorList>
    </citation>
    <scope>NUCLEOTIDE SEQUENCE [LARGE SCALE GENOMIC DNA]</scope>
    <source>
        <strain evidence="2 3">JCM 3307</strain>
    </source>
</reference>
<dbReference type="Pfam" id="PF01418">
    <property type="entry name" value="HTH_6"/>
    <property type="match status" value="1"/>
</dbReference>
<dbReference type="EMBL" id="JBHMCA010000056">
    <property type="protein sequence ID" value="MFB9448176.1"/>
    <property type="molecule type" value="Genomic_DNA"/>
</dbReference>
<proteinExistence type="predicted"/>
<dbReference type="Gene3D" id="1.10.10.10">
    <property type="entry name" value="Winged helix-like DNA-binding domain superfamily/Winged helix DNA-binding domain"/>
    <property type="match status" value="1"/>
</dbReference>
<protein>
    <submittedName>
        <fullName evidence="2">MurR/RpiR family transcriptional regulator</fullName>
    </submittedName>
</protein>
<sequence>MDLEARLSGVYAELTPGERAVARVILDDFPYAALGSLRALAQRSGVSPPTVSRLVTRLGFATYAELQLAIQHNDRSRLRSFVADPADLAQAALTLRKGLDGCLAAVPEPLLETVAEQLTRARAVWALGGRLSELAAEYLVRQLASLRPGVRHVPATAAERARVLLDIGAGDLLVAYDFRRYNTHNALFVNAAVTRGARLVLVTDAWESPLARRADVLVRLPREAAGPIDPITLEVAVTELVLVTVAARLAPAERLAELENVTRELSGLE</sequence>